<dbReference type="EMBL" id="JAJJMA010098841">
    <property type="protein sequence ID" value="MCL7030216.1"/>
    <property type="molecule type" value="Genomic_DNA"/>
</dbReference>
<protein>
    <submittedName>
        <fullName evidence="1">Uncharacterized protein</fullName>
    </submittedName>
</protein>
<accession>A0AA41V497</accession>
<organism evidence="1 2">
    <name type="scientific">Papaver nudicaule</name>
    <name type="common">Iceland poppy</name>
    <dbReference type="NCBI Taxonomy" id="74823"/>
    <lineage>
        <taxon>Eukaryota</taxon>
        <taxon>Viridiplantae</taxon>
        <taxon>Streptophyta</taxon>
        <taxon>Embryophyta</taxon>
        <taxon>Tracheophyta</taxon>
        <taxon>Spermatophyta</taxon>
        <taxon>Magnoliopsida</taxon>
        <taxon>Ranunculales</taxon>
        <taxon>Papaveraceae</taxon>
        <taxon>Papaveroideae</taxon>
        <taxon>Papaver</taxon>
    </lineage>
</organism>
<name>A0AA41V497_PAPNU</name>
<sequence length="58" mass="6165">MGGGGGHSTTYQGLTMHQPKRWHTVTGKGMCALILGKTSGKVLTLNGMYNHYGIVVCD</sequence>
<evidence type="ECO:0000313" key="2">
    <source>
        <dbReference type="Proteomes" id="UP001177140"/>
    </source>
</evidence>
<reference evidence="1" key="1">
    <citation type="submission" date="2022-03" db="EMBL/GenBank/DDBJ databases">
        <title>A functionally conserved STORR gene fusion in Papaver species that diverged 16.8 million years ago.</title>
        <authorList>
            <person name="Catania T."/>
        </authorList>
    </citation>
    <scope>NUCLEOTIDE SEQUENCE</scope>
    <source>
        <strain evidence="1">S-191538</strain>
    </source>
</reference>
<evidence type="ECO:0000313" key="1">
    <source>
        <dbReference type="EMBL" id="MCL7030216.1"/>
    </source>
</evidence>
<proteinExistence type="predicted"/>
<dbReference type="AlphaFoldDB" id="A0AA41V497"/>
<gene>
    <name evidence="1" type="ORF">MKW94_026567</name>
</gene>
<comment type="caution">
    <text evidence="1">The sequence shown here is derived from an EMBL/GenBank/DDBJ whole genome shotgun (WGS) entry which is preliminary data.</text>
</comment>
<keyword evidence="2" id="KW-1185">Reference proteome</keyword>
<dbReference type="Proteomes" id="UP001177140">
    <property type="component" value="Unassembled WGS sequence"/>
</dbReference>